<dbReference type="OrthoDB" id="9809144at2"/>
<dbReference type="Pfam" id="PF01551">
    <property type="entry name" value="Peptidase_M23"/>
    <property type="match status" value="1"/>
</dbReference>
<dbReference type="InterPro" id="IPR011055">
    <property type="entry name" value="Dup_hybrid_motif"/>
</dbReference>
<sequence length="380" mass="39803">MRRWAGVLGLALLCLGAPGGAATTDPSIPAAEEAAQSLREAVTALKDARGASNRVKALTRTIMAYEDGLAALRDAIRRASVREAEIEAGFQARRGRIGELLSVMLTMERDPAPLLLLHPNGPEGTARAGMILSAVAPALQAEAEALRGQLEDLKRLRALQADTKDTLSRGLVAAQEARAALSQAVQDRTDLPTRFLDMPEELSALLTSADSLDAFAAGLAGIETDIGAPMEDFEGAKGTLPLPVHGTLLRTAGEADAAGIRRPGILIATRPAALVTAPWPATIRYRGPLLDYGNVMIVEPSAGYLLVLAGIETVYGETGDVIEAGAPLGLMGGQEDSGTLLPAEGQEGGGTGRTETLYIELRHGKEPVDPGPWFAETKEN</sequence>
<keyword evidence="1" id="KW-0732">Signal</keyword>
<proteinExistence type="predicted"/>
<name>A0A2S8RYV7_9RHOB</name>
<dbReference type="SUPFAM" id="SSF51261">
    <property type="entry name" value="Duplicated hybrid motif"/>
    <property type="match status" value="1"/>
</dbReference>
<dbReference type="InterPro" id="IPR016047">
    <property type="entry name" value="M23ase_b-sheet_dom"/>
</dbReference>
<dbReference type="Gene3D" id="2.70.70.10">
    <property type="entry name" value="Glucose Permease (Domain IIA)"/>
    <property type="match status" value="1"/>
</dbReference>
<reference evidence="3 4" key="1">
    <citation type="submission" date="2018-02" db="EMBL/GenBank/DDBJ databases">
        <title>Genomic Encyclopedia of Archaeal and Bacterial Type Strains, Phase II (KMG-II): from individual species to whole genera.</title>
        <authorList>
            <person name="Goeker M."/>
        </authorList>
    </citation>
    <scope>NUCLEOTIDE SEQUENCE [LARGE SCALE GENOMIC DNA]</scope>
    <source>
        <strain evidence="3 4">DSM 18921</strain>
    </source>
</reference>
<accession>A0A2S8RYV7</accession>
<keyword evidence="4" id="KW-1185">Reference proteome</keyword>
<dbReference type="RefSeq" id="WP_105516435.1">
    <property type="nucleotide sequence ID" value="NZ_PVEP01000013.1"/>
</dbReference>
<dbReference type="AlphaFoldDB" id="A0A2S8RYV7"/>
<evidence type="ECO:0000313" key="3">
    <source>
        <dbReference type="EMBL" id="PQV53713.1"/>
    </source>
</evidence>
<comment type="caution">
    <text evidence="3">The sequence shown here is derived from an EMBL/GenBank/DDBJ whole genome shotgun (WGS) entry which is preliminary data.</text>
</comment>
<organism evidence="3 4">
    <name type="scientific">Albidovulum denitrificans</name>
    <dbReference type="NCBI Taxonomy" id="404881"/>
    <lineage>
        <taxon>Bacteria</taxon>
        <taxon>Pseudomonadati</taxon>
        <taxon>Pseudomonadota</taxon>
        <taxon>Alphaproteobacteria</taxon>
        <taxon>Rhodobacterales</taxon>
        <taxon>Paracoccaceae</taxon>
        <taxon>Albidovulum</taxon>
    </lineage>
</organism>
<dbReference type="CDD" id="cd12797">
    <property type="entry name" value="M23_peptidase"/>
    <property type="match status" value="1"/>
</dbReference>
<evidence type="ECO:0000313" key="4">
    <source>
        <dbReference type="Proteomes" id="UP000238338"/>
    </source>
</evidence>
<dbReference type="EMBL" id="PVEP01000013">
    <property type="protein sequence ID" value="PQV53713.1"/>
    <property type="molecule type" value="Genomic_DNA"/>
</dbReference>
<evidence type="ECO:0000259" key="2">
    <source>
        <dbReference type="Pfam" id="PF01551"/>
    </source>
</evidence>
<gene>
    <name evidence="3" type="ORF">LX70_03898</name>
</gene>
<feature type="chain" id="PRO_5015748904" evidence="1">
    <location>
        <begin position="22"/>
        <end position="380"/>
    </location>
</feature>
<feature type="signal peptide" evidence="1">
    <location>
        <begin position="1"/>
        <end position="21"/>
    </location>
</feature>
<feature type="domain" description="M23ase beta-sheet core" evidence="2">
    <location>
        <begin position="263"/>
        <end position="370"/>
    </location>
</feature>
<protein>
    <submittedName>
        <fullName evidence="3">Septal ring factor EnvC (AmiA/AmiB activator)</fullName>
    </submittedName>
</protein>
<dbReference type="Proteomes" id="UP000238338">
    <property type="component" value="Unassembled WGS sequence"/>
</dbReference>
<evidence type="ECO:0000256" key="1">
    <source>
        <dbReference type="SAM" id="SignalP"/>
    </source>
</evidence>